<dbReference type="Gene3D" id="2.160.10.10">
    <property type="entry name" value="Hexapeptide repeat proteins"/>
    <property type="match status" value="1"/>
</dbReference>
<gene>
    <name evidence="18" type="primary">glmU</name>
    <name evidence="20" type="ordered locus">Desac_2461</name>
</gene>
<evidence type="ECO:0000256" key="5">
    <source>
        <dbReference type="ARBA" id="ARBA00022679"/>
    </source>
</evidence>
<dbReference type="GO" id="GO:0016020">
    <property type="term" value="C:membrane"/>
    <property type="evidence" value="ECO:0007669"/>
    <property type="project" value="GOC"/>
</dbReference>
<dbReference type="GO" id="GO:0009252">
    <property type="term" value="P:peptidoglycan biosynthetic process"/>
    <property type="evidence" value="ECO:0007669"/>
    <property type="project" value="UniProtKB-UniRule"/>
</dbReference>
<evidence type="ECO:0000256" key="9">
    <source>
        <dbReference type="ARBA" id="ARBA00022842"/>
    </source>
</evidence>
<keyword evidence="4 18" id="KW-0963">Cytoplasm</keyword>
<dbReference type="NCBIfam" id="NF010934">
    <property type="entry name" value="PRK14354.1"/>
    <property type="match status" value="1"/>
</dbReference>
<dbReference type="InterPro" id="IPR038009">
    <property type="entry name" value="GlmU_C_LbH"/>
</dbReference>
<dbReference type="GO" id="GO:0008360">
    <property type="term" value="P:regulation of cell shape"/>
    <property type="evidence" value="ECO:0007669"/>
    <property type="project" value="UniProtKB-KW"/>
</dbReference>
<dbReference type="InterPro" id="IPR050065">
    <property type="entry name" value="GlmU-like"/>
</dbReference>
<evidence type="ECO:0000256" key="4">
    <source>
        <dbReference type="ARBA" id="ARBA00022490"/>
    </source>
</evidence>
<dbReference type="PROSITE" id="PS00101">
    <property type="entry name" value="HEXAPEP_TRANSFERASES"/>
    <property type="match status" value="1"/>
</dbReference>
<organism evidence="20 21">
    <name type="scientific">Desulfobacca acetoxidans (strain ATCC 700848 / DSM 11109 / ASRB2)</name>
    <dbReference type="NCBI Taxonomy" id="880072"/>
    <lineage>
        <taxon>Bacteria</taxon>
        <taxon>Pseudomonadati</taxon>
        <taxon>Thermodesulfobacteriota</taxon>
        <taxon>Desulfobaccia</taxon>
        <taxon>Desulfobaccales</taxon>
        <taxon>Desulfobaccaceae</taxon>
        <taxon>Desulfobacca</taxon>
    </lineage>
</organism>
<dbReference type="CDD" id="cd02540">
    <property type="entry name" value="GT2_GlmU_N_bac"/>
    <property type="match status" value="1"/>
</dbReference>
<keyword evidence="7 18" id="KW-0479">Metal-binding</keyword>
<comment type="pathway">
    <text evidence="18">Nucleotide-sugar biosynthesis; UDP-N-acetyl-alpha-D-glucosamine biosynthesis; N-acetyl-alpha-D-glucosamine 1-phosphate from alpha-D-glucosamine 6-phosphate (route II): step 2/2.</text>
</comment>
<sequence>MHFSLNDVAAVVLAAGKSTRMKSELAKVLHPIMGKPMLAYSLETLRQLGLGGIVVVVGHQAEAVKARFSNYPADFVIQEPQLGTGHAVQTAMPALDGRQETILVLCGDVPLIQADTLRQLFQRHRESGAAVTILTVDLPEPGGYGRIVKDDQGRVLKIVEARDANPTELSIREINTGIYCFQYPFLAEALEALQPNNDQHELYLTDVIAEAAARKLQIVSLKTTDVRSFQGINTRAELAEVTGRVRRQINERHMLAGVTLIDPAATYIEADVQIGPDTVIFPNCYLMGRSTIGSGCLLEPNVKIQDCTVGNRVTIKMGTVMAESLIADAVQLGPYAHLRPGSDIRARAKVGNFVEVKKSLLHPGVKAGHLTYLGDAVVGANVNVGAGTITCNYDGKKKYQTVIGGGAFIGSNTALVAPVTVGAGAYVGAGSTITEDVPPDTLAIARGRQVIKEIKPK</sequence>
<feature type="active site" description="Proton acceptor" evidence="18">
    <location>
        <position position="369"/>
    </location>
</feature>
<keyword evidence="8 18" id="KW-0677">Repeat</keyword>
<feature type="binding site" evidence="18">
    <location>
        <begin position="392"/>
        <end position="393"/>
    </location>
    <ligand>
        <name>acetyl-CoA</name>
        <dbReference type="ChEBI" id="CHEBI:57288"/>
    </ligand>
</feature>
<dbReference type="InterPro" id="IPR029044">
    <property type="entry name" value="Nucleotide-diphossugar_trans"/>
</dbReference>
<dbReference type="UniPathway" id="UPA00973"/>
<keyword evidence="5 18" id="KW-0808">Transferase</keyword>
<evidence type="ECO:0000256" key="10">
    <source>
        <dbReference type="ARBA" id="ARBA00022960"/>
    </source>
</evidence>
<dbReference type="UniPathway" id="UPA00113">
    <property type="reaction ID" value="UER00532"/>
</dbReference>
<dbReference type="SUPFAM" id="SSF51161">
    <property type="entry name" value="Trimeric LpxA-like enzymes"/>
    <property type="match status" value="1"/>
</dbReference>
<feature type="binding site" evidence="18">
    <location>
        <position position="233"/>
    </location>
    <ligand>
        <name>Mg(2+)</name>
        <dbReference type="ChEBI" id="CHEBI:18420"/>
    </ligand>
</feature>
<dbReference type="CDD" id="cd03353">
    <property type="entry name" value="LbH_GlmU_C"/>
    <property type="match status" value="1"/>
</dbReference>
<dbReference type="InterPro" id="IPR025877">
    <property type="entry name" value="MobA-like_NTP_Trfase"/>
</dbReference>
<dbReference type="InterPro" id="IPR005882">
    <property type="entry name" value="Bifunctional_GlmU"/>
</dbReference>
<dbReference type="GO" id="GO:0006048">
    <property type="term" value="P:UDP-N-acetylglucosamine biosynthetic process"/>
    <property type="evidence" value="ECO:0007669"/>
    <property type="project" value="UniProtKB-UniPathway"/>
</dbReference>
<comment type="catalytic activity">
    <reaction evidence="16 18">
        <text>N-acetyl-alpha-D-glucosamine 1-phosphate + UTP + H(+) = UDP-N-acetyl-alpha-D-glucosamine + diphosphate</text>
        <dbReference type="Rhea" id="RHEA:13509"/>
        <dbReference type="ChEBI" id="CHEBI:15378"/>
        <dbReference type="ChEBI" id="CHEBI:33019"/>
        <dbReference type="ChEBI" id="CHEBI:46398"/>
        <dbReference type="ChEBI" id="CHEBI:57705"/>
        <dbReference type="ChEBI" id="CHEBI:57776"/>
        <dbReference type="EC" id="2.7.7.23"/>
    </reaction>
</comment>
<proteinExistence type="inferred from homology"/>
<dbReference type="Pfam" id="PF12804">
    <property type="entry name" value="NTP_transf_3"/>
    <property type="match status" value="1"/>
</dbReference>
<feature type="binding site" evidence="18">
    <location>
        <position position="386"/>
    </location>
    <ligand>
        <name>acetyl-CoA</name>
        <dbReference type="ChEBI" id="CHEBI:57288"/>
    </ligand>
</feature>
<feature type="binding site" evidence="18">
    <location>
        <position position="160"/>
    </location>
    <ligand>
        <name>UDP-N-acetyl-alpha-D-glucosamine</name>
        <dbReference type="ChEBI" id="CHEBI:57705"/>
    </ligand>
</feature>
<comment type="catalytic activity">
    <reaction evidence="15 18">
        <text>alpha-D-glucosamine 1-phosphate + acetyl-CoA = N-acetyl-alpha-D-glucosamine 1-phosphate + CoA + H(+)</text>
        <dbReference type="Rhea" id="RHEA:13725"/>
        <dbReference type="ChEBI" id="CHEBI:15378"/>
        <dbReference type="ChEBI" id="CHEBI:57287"/>
        <dbReference type="ChEBI" id="CHEBI:57288"/>
        <dbReference type="ChEBI" id="CHEBI:57776"/>
        <dbReference type="ChEBI" id="CHEBI:58516"/>
        <dbReference type="EC" id="2.3.1.157"/>
    </reaction>
</comment>
<feature type="binding site" evidence="18">
    <location>
        <position position="175"/>
    </location>
    <ligand>
        <name>UDP-N-acetyl-alpha-D-glucosamine</name>
        <dbReference type="ChEBI" id="CHEBI:57705"/>
    </ligand>
</feature>
<reference evidence="21" key="2">
    <citation type="submission" date="2011-03" db="EMBL/GenBank/DDBJ databases">
        <title>The complete genome of Desulfobacca acetoxidans DSM 11109.</title>
        <authorList>
            <consortium name="US DOE Joint Genome Institute (JGI-PGF)"/>
            <person name="Lucas S."/>
            <person name="Copeland A."/>
            <person name="Lapidus A."/>
            <person name="Bruce D."/>
            <person name="Goodwin L."/>
            <person name="Pitluck S."/>
            <person name="Peters L."/>
            <person name="Kyrpides N."/>
            <person name="Mavromatis K."/>
            <person name="Ivanova N."/>
            <person name="Ovchinnikova G."/>
            <person name="Teshima H."/>
            <person name="Detter J.C."/>
            <person name="Han C."/>
            <person name="Land M."/>
            <person name="Hauser L."/>
            <person name="Markowitz V."/>
            <person name="Cheng J.-F."/>
            <person name="Hugenholtz P."/>
            <person name="Woyke T."/>
            <person name="Wu D."/>
            <person name="Spring S."/>
            <person name="Schueler E."/>
            <person name="Brambilla E."/>
            <person name="Klenk H.-P."/>
            <person name="Eisen J.A."/>
        </authorList>
    </citation>
    <scope>NUCLEOTIDE SEQUENCE [LARGE SCALE GENOMIC DNA]</scope>
    <source>
        <strain evidence="21">ATCC 700848 / DSM 11109 / ASRB2</strain>
    </source>
</reference>
<comment type="pathway">
    <text evidence="18">Nucleotide-sugar biosynthesis; UDP-N-acetyl-alpha-D-glucosamine biosynthesis; UDP-N-acetyl-alpha-D-glucosamine from N-acetyl-alpha-D-glucosamine 1-phosphate: step 1/1.</text>
</comment>
<dbReference type="EMBL" id="CP002629">
    <property type="protein sequence ID" value="AEB10282.1"/>
    <property type="molecule type" value="Genomic_DNA"/>
</dbReference>
<feature type="domain" description="MobA-like NTP transferase" evidence="19">
    <location>
        <begin position="10"/>
        <end position="136"/>
    </location>
</feature>
<dbReference type="Pfam" id="PF00132">
    <property type="entry name" value="Hexapep"/>
    <property type="match status" value="2"/>
</dbReference>
<dbReference type="EC" id="2.3.1.157" evidence="18"/>
<dbReference type="Proteomes" id="UP000000483">
    <property type="component" value="Chromosome"/>
</dbReference>
<keyword evidence="21" id="KW-1185">Reference proteome</keyword>
<evidence type="ECO:0000256" key="7">
    <source>
        <dbReference type="ARBA" id="ARBA00022723"/>
    </source>
</evidence>
<dbReference type="GO" id="GO:0003977">
    <property type="term" value="F:UDP-N-acetylglucosamine diphosphorylase activity"/>
    <property type="evidence" value="ECO:0007669"/>
    <property type="project" value="UniProtKB-UniRule"/>
</dbReference>
<evidence type="ECO:0000256" key="18">
    <source>
        <dbReference type="HAMAP-Rule" id="MF_01631"/>
    </source>
</evidence>
<dbReference type="InterPro" id="IPR018357">
    <property type="entry name" value="Hexapep_transf_CS"/>
</dbReference>
<dbReference type="NCBIfam" id="TIGR01173">
    <property type="entry name" value="glmU"/>
    <property type="match status" value="1"/>
</dbReference>
<comment type="similarity">
    <text evidence="3 18">In the N-terminal section; belongs to the N-acetylglucosamine-1-phosphate uridyltransferase family.</text>
</comment>
<keyword evidence="9 18" id="KW-0460">Magnesium</keyword>
<feature type="region of interest" description="Pyrophosphorylase" evidence="18">
    <location>
        <begin position="1"/>
        <end position="235"/>
    </location>
</feature>
<dbReference type="GO" id="GO:0009245">
    <property type="term" value="P:lipid A biosynthetic process"/>
    <property type="evidence" value="ECO:0007669"/>
    <property type="project" value="UniProtKB-UniRule"/>
</dbReference>
<keyword evidence="12 18" id="KW-0511">Multifunctional enzyme</keyword>
<dbReference type="InterPro" id="IPR011004">
    <property type="entry name" value="Trimer_LpxA-like_sf"/>
</dbReference>
<dbReference type="SUPFAM" id="SSF53448">
    <property type="entry name" value="Nucleotide-diphospho-sugar transferases"/>
    <property type="match status" value="1"/>
</dbReference>
<keyword evidence="13 18" id="KW-0012">Acyltransferase</keyword>
<dbReference type="PANTHER" id="PTHR43584:SF3">
    <property type="entry name" value="BIFUNCTIONAL PROTEIN GLMU"/>
    <property type="match status" value="1"/>
</dbReference>
<evidence type="ECO:0000313" key="21">
    <source>
        <dbReference type="Proteomes" id="UP000000483"/>
    </source>
</evidence>
<dbReference type="Gene3D" id="3.90.550.10">
    <property type="entry name" value="Spore Coat Polysaccharide Biosynthesis Protein SpsA, Chain A"/>
    <property type="match status" value="1"/>
</dbReference>
<evidence type="ECO:0000256" key="12">
    <source>
        <dbReference type="ARBA" id="ARBA00023268"/>
    </source>
</evidence>
<dbReference type="EC" id="2.7.7.23" evidence="18"/>
<feature type="binding site" evidence="18">
    <location>
        <begin position="83"/>
        <end position="84"/>
    </location>
    <ligand>
        <name>UDP-N-acetyl-alpha-D-glucosamine</name>
        <dbReference type="ChEBI" id="CHEBI:57705"/>
    </ligand>
</feature>
<feature type="binding site" evidence="18">
    <location>
        <position position="78"/>
    </location>
    <ligand>
        <name>UDP-N-acetyl-alpha-D-glucosamine</name>
        <dbReference type="ChEBI" id="CHEBI:57705"/>
    </ligand>
</feature>
<dbReference type="AlphaFoldDB" id="F2NDK6"/>
<feature type="binding site" evidence="18">
    <location>
        <position position="339"/>
    </location>
    <ligand>
        <name>UDP-N-acetyl-alpha-D-glucosamine</name>
        <dbReference type="ChEBI" id="CHEBI:57705"/>
    </ligand>
</feature>
<feature type="binding site" evidence="18">
    <location>
        <position position="446"/>
    </location>
    <ligand>
        <name>acetyl-CoA</name>
        <dbReference type="ChEBI" id="CHEBI:57288"/>
    </ligand>
</feature>
<feature type="binding site" evidence="18">
    <location>
        <position position="429"/>
    </location>
    <ligand>
        <name>acetyl-CoA</name>
        <dbReference type="ChEBI" id="CHEBI:57288"/>
    </ligand>
</feature>
<comment type="similarity">
    <text evidence="2 18">In the C-terminal section; belongs to the transferase hexapeptide repeat family.</text>
</comment>
<dbReference type="InterPro" id="IPR001451">
    <property type="entry name" value="Hexapep"/>
</dbReference>
<feature type="region of interest" description="Linker" evidence="18">
    <location>
        <begin position="236"/>
        <end position="256"/>
    </location>
</feature>
<keyword evidence="10 18" id="KW-0133">Cell shape</keyword>
<evidence type="ECO:0000256" key="14">
    <source>
        <dbReference type="ARBA" id="ARBA00023316"/>
    </source>
</evidence>
<dbReference type="KEGG" id="dao:Desac_2461"/>
<comment type="subunit">
    <text evidence="18">Homotrimer.</text>
</comment>
<keyword evidence="14 18" id="KW-0961">Cell wall biogenesis/degradation</keyword>
<dbReference type="GO" id="GO:0000287">
    <property type="term" value="F:magnesium ion binding"/>
    <property type="evidence" value="ECO:0007669"/>
    <property type="project" value="UniProtKB-UniRule"/>
</dbReference>
<dbReference type="eggNOG" id="COG1207">
    <property type="taxonomic scope" value="Bacteria"/>
</dbReference>
<evidence type="ECO:0000313" key="20">
    <source>
        <dbReference type="EMBL" id="AEB10282.1"/>
    </source>
</evidence>
<feature type="binding site" evidence="18">
    <location>
        <position position="108"/>
    </location>
    <ligand>
        <name>Mg(2+)</name>
        <dbReference type="ChEBI" id="CHEBI:18420"/>
    </ligand>
</feature>
<comment type="subcellular location">
    <subcellularLocation>
        <location evidence="1 18">Cytoplasm</location>
    </subcellularLocation>
</comment>
<name>F2NDK6_DESAR</name>
<comment type="pathway">
    <text evidence="18">Bacterial outer membrane biogenesis; LPS lipid A biosynthesis.</text>
</comment>
<dbReference type="HOGENOM" id="CLU_029499_15_2_7"/>
<evidence type="ECO:0000256" key="2">
    <source>
        <dbReference type="ARBA" id="ARBA00007707"/>
    </source>
</evidence>
<evidence type="ECO:0000256" key="8">
    <source>
        <dbReference type="ARBA" id="ARBA00022737"/>
    </source>
</evidence>
<dbReference type="HAMAP" id="MF_01631">
    <property type="entry name" value="GlmU"/>
    <property type="match status" value="1"/>
</dbReference>
<dbReference type="PANTHER" id="PTHR43584">
    <property type="entry name" value="NUCLEOTIDYL TRANSFERASE"/>
    <property type="match status" value="1"/>
</dbReference>
<evidence type="ECO:0000256" key="13">
    <source>
        <dbReference type="ARBA" id="ARBA00023315"/>
    </source>
</evidence>
<dbReference type="GO" id="GO:0071555">
    <property type="term" value="P:cell wall organization"/>
    <property type="evidence" value="ECO:0007669"/>
    <property type="project" value="UniProtKB-KW"/>
</dbReference>
<dbReference type="GO" id="GO:0005737">
    <property type="term" value="C:cytoplasm"/>
    <property type="evidence" value="ECO:0007669"/>
    <property type="project" value="UniProtKB-SubCell"/>
</dbReference>
<evidence type="ECO:0000259" key="19">
    <source>
        <dbReference type="Pfam" id="PF12804"/>
    </source>
</evidence>
<feature type="binding site" evidence="18">
    <location>
        <position position="233"/>
    </location>
    <ligand>
        <name>UDP-N-acetyl-alpha-D-glucosamine</name>
        <dbReference type="ChEBI" id="CHEBI:57705"/>
    </ligand>
</feature>
<comment type="cofactor">
    <cofactor evidence="18">
        <name>Mg(2+)</name>
        <dbReference type="ChEBI" id="CHEBI:18420"/>
    </cofactor>
    <text evidence="18">Binds 1 Mg(2+) ion per subunit.</text>
</comment>
<feature type="binding site" evidence="18">
    <location>
        <position position="357"/>
    </location>
    <ligand>
        <name>UDP-N-acetyl-alpha-D-glucosamine</name>
        <dbReference type="ChEBI" id="CHEBI:57705"/>
    </ligand>
</feature>
<feature type="binding site" evidence="18">
    <location>
        <position position="411"/>
    </location>
    <ligand>
        <name>acetyl-CoA</name>
        <dbReference type="ChEBI" id="CHEBI:57288"/>
    </ligand>
</feature>
<dbReference type="GO" id="GO:0019134">
    <property type="term" value="F:glucosamine-1-phosphate N-acetyltransferase activity"/>
    <property type="evidence" value="ECO:0007669"/>
    <property type="project" value="UniProtKB-UniRule"/>
</dbReference>
<dbReference type="STRING" id="880072.Desac_2461"/>
<evidence type="ECO:0000256" key="6">
    <source>
        <dbReference type="ARBA" id="ARBA00022695"/>
    </source>
</evidence>
<evidence type="ECO:0000256" key="15">
    <source>
        <dbReference type="ARBA" id="ARBA00048247"/>
    </source>
</evidence>
<feature type="binding site" evidence="18">
    <location>
        <position position="145"/>
    </location>
    <ligand>
        <name>UDP-N-acetyl-alpha-D-glucosamine</name>
        <dbReference type="ChEBI" id="CHEBI:57705"/>
    </ligand>
</feature>
<evidence type="ECO:0000256" key="1">
    <source>
        <dbReference type="ARBA" id="ARBA00004496"/>
    </source>
</evidence>
<comment type="caution">
    <text evidence="18">Lacks conserved residue(s) required for the propagation of feature annotation.</text>
</comment>
<keyword evidence="6 18" id="KW-0548">Nucleotidyltransferase</keyword>
<evidence type="ECO:0000256" key="11">
    <source>
        <dbReference type="ARBA" id="ARBA00022984"/>
    </source>
</evidence>
<comment type="function">
    <text evidence="17 18">Catalyzes the last two sequential reactions in the de novo biosynthetic pathway for UDP-N-acetylglucosamine (UDP-GlcNAc). The C-terminal domain catalyzes the transfer of acetyl group from acetyl coenzyme A to glucosamine-1-phosphate (GlcN-1-P) to produce N-acetylglucosamine-1-phosphate (GlcNAc-1-P), which is converted into UDP-GlcNAc by the transfer of uridine 5-monophosphate (from uridine 5-triphosphate), a reaction catalyzed by the N-terminal domain.</text>
</comment>
<feature type="binding site" evidence="18">
    <location>
        <position position="372"/>
    </location>
    <ligand>
        <name>UDP-N-acetyl-alpha-D-glucosamine</name>
        <dbReference type="ChEBI" id="CHEBI:57705"/>
    </ligand>
</feature>
<evidence type="ECO:0000256" key="3">
    <source>
        <dbReference type="ARBA" id="ARBA00007947"/>
    </source>
</evidence>
<feature type="binding site" evidence="18">
    <location>
        <position position="383"/>
    </location>
    <ligand>
        <name>UDP-N-acetyl-alpha-D-glucosamine</name>
        <dbReference type="ChEBI" id="CHEBI:57705"/>
    </ligand>
</feature>
<evidence type="ECO:0000256" key="16">
    <source>
        <dbReference type="ARBA" id="ARBA00048493"/>
    </source>
</evidence>
<feature type="binding site" evidence="18">
    <location>
        <begin position="13"/>
        <end position="16"/>
    </location>
    <ligand>
        <name>UDP-N-acetyl-alpha-D-glucosamine</name>
        <dbReference type="ChEBI" id="CHEBI:57705"/>
    </ligand>
</feature>
<feature type="region of interest" description="N-acetyltransferase" evidence="18">
    <location>
        <begin position="257"/>
        <end position="457"/>
    </location>
</feature>
<protein>
    <recommendedName>
        <fullName evidence="18">Bifunctional protein GlmU</fullName>
    </recommendedName>
    <domain>
        <recommendedName>
            <fullName evidence="18">UDP-N-acetylglucosamine pyrophosphorylase</fullName>
            <ecNumber evidence="18">2.7.7.23</ecNumber>
        </recommendedName>
        <alternativeName>
            <fullName evidence="18">N-acetylglucosamine-1-phosphate uridyltransferase</fullName>
        </alternativeName>
    </domain>
    <domain>
        <recommendedName>
            <fullName evidence="18">Glucosamine-1-phosphate N-acetyltransferase</fullName>
            <ecNumber evidence="18">2.3.1.157</ecNumber>
        </recommendedName>
    </domain>
</protein>
<keyword evidence="11 18" id="KW-0573">Peptidoglycan synthesis</keyword>
<reference evidence="20 21" key="1">
    <citation type="journal article" date="2011" name="Stand. Genomic Sci.">
        <title>Complete genome sequence of the acetate-degrading sulfate reducer Desulfobacca acetoxidans type strain (ASRB2).</title>
        <authorList>
            <person name="Goker M."/>
            <person name="Teshima H."/>
            <person name="Lapidus A."/>
            <person name="Nolan M."/>
            <person name="Lucas S."/>
            <person name="Hammon N."/>
            <person name="Deshpande S."/>
            <person name="Cheng J.F."/>
            <person name="Tapia R."/>
            <person name="Han C."/>
            <person name="Goodwin L."/>
            <person name="Pitluck S."/>
            <person name="Huntemann M."/>
            <person name="Liolios K."/>
            <person name="Ivanova N."/>
            <person name="Pagani I."/>
            <person name="Mavromatis K."/>
            <person name="Ovchinikova G."/>
            <person name="Pati A."/>
            <person name="Chen A."/>
            <person name="Palaniappan K."/>
            <person name="Land M."/>
            <person name="Hauser L."/>
            <person name="Brambilla E.M."/>
            <person name="Rohde M."/>
            <person name="Spring S."/>
            <person name="Detter J.C."/>
            <person name="Woyke T."/>
            <person name="Bristow J."/>
            <person name="Eisen J.A."/>
            <person name="Markowitz V."/>
            <person name="Hugenholtz P."/>
            <person name="Kyrpides N.C."/>
            <person name="Klenk H.P."/>
        </authorList>
    </citation>
    <scope>NUCLEOTIDE SEQUENCE [LARGE SCALE GENOMIC DNA]</scope>
    <source>
        <strain evidence="21">ATCC 700848 / DSM 11109 / ASRB2</strain>
    </source>
</reference>
<evidence type="ECO:0000256" key="17">
    <source>
        <dbReference type="ARBA" id="ARBA00049628"/>
    </source>
</evidence>
<feature type="binding site" evidence="18">
    <location>
        <position position="27"/>
    </location>
    <ligand>
        <name>UDP-N-acetyl-alpha-D-glucosamine</name>
        <dbReference type="ChEBI" id="CHEBI:57705"/>
    </ligand>
</feature>
<accession>F2NDK6</accession>
<dbReference type="GO" id="GO:0000902">
    <property type="term" value="P:cell morphogenesis"/>
    <property type="evidence" value="ECO:0007669"/>
    <property type="project" value="UniProtKB-UniRule"/>
</dbReference>